<feature type="domain" description="DUF6570" evidence="3">
    <location>
        <begin position="469"/>
        <end position="533"/>
    </location>
</feature>
<protein>
    <submittedName>
        <fullName evidence="4">Uncharacterized protein</fullName>
    </submittedName>
</protein>
<dbReference type="HOGENOM" id="CLU_329548_0_0_1"/>
<evidence type="ECO:0000259" key="2">
    <source>
        <dbReference type="Pfam" id="PF14214"/>
    </source>
</evidence>
<dbReference type="Proteomes" id="UP000016801">
    <property type="component" value="Unassembled WGS sequence"/>
</dbReference>
<feature type="region of interest" description="Disordered" evidence="1">
    <location>
        <begin position="154"/>
        <end position="403"/>
    </location>
</feature>
<organism evidence="4 5">
    <name type="scientific">Claviceps purpurea (strain 20.1)</name>
    <name type="common">Ergot fungus</name>
    <name type="synonym">Sphacelia segetum</name>
    <dbReference type="NCBI Taxonomy" id="1111077"/>
    <lineage>
        <taxon>Eukaryota</taxon>
        <taxon>Fungi</taxon>
        <taxon>Dikarya</taxon>
        <taxon>Ascomycota</taxon>
        <taxon>Pezizomycotina</taxon>
        <taxon>Sordariomycetes</taxon>
        <taxon>Hypocreomycetidae</taxon>
        <taxon>Hypocreales</taxon>
        <taxon>Clavicipitaceae</taxon>
        <taxon>Claviceps</taxon>
    </lineage>
</organism>
<dbReference type="OrthoDB" id="4960759at2759"/>
<feature type="compositionally biased region" description="Polar residues" evidence="1">
    <location>
        <begin position="647"/>
        <end position="671"/>
    </location>
</feature>
<comment type="caution">
    <text evidence="4">The sequence shown here is derived from an EMBL/GenBank/DDBJ whole genome shotgun (WGS) entry which is preliminary data.</text>
</comment>
<evidence type="ECO:0000313" key="4">
    <source>
        <dbReference type="EMBL" id="CCE30660.1"/>
    </source>
</evidence>
<keyword evidence="5" id="KW-1185">Reference proteome</keyword>
<dbReference type="EMBL" id="CAGA01000024">
    <property type="protein sequence ID" value="CCE30660.1"/>
    <property type="molecule type" value="Genomic_DNA"/>
</dbReference>
<proteinExistence type="predicted"/>
<dbReference type="Pfam" id="PF14214">
    <property type="entry name" value="Helitron_like_N"/>
    <property type="match status" value="1"/>
</dbReference>
<feature type="compositionally biased region" description="Low complexity" evidence="1">
    <location>
        <begin position="683"/>
        <end position="694"/>
    </location>
</feature>
<evidence type="ECO:0000313" key="5">
    <source>
        <dbReference type="Proteomes" id="UP000016801"/>
    </source>
</evidence>
<evidence type="ECO:0000259" key="3">
    <source>
        <dbReference type="Pfam" id="PF20209"/>
    </source>
</evidence>
<dbReference type="InterPro" id="IPR046700">
    <property type="entry name" value="DUF6570"/>
</dbReference>
<feature type="domain" description="Helitron helicase-like" evidence="2">
    <location>
        <begin position="763"/>
        <end position="881"/>
    </location>
</feature>
<gene>
    <name evidence="4" type="ORF">CPUR_04509</name>
</gene>
<dbReference type="InterPro" id="IPR025476">
    <property type="entry name" value="Helitron_helicase-like"/>
</dbReference>
<evidence type="ECO:0000256" key="1">
    <source>
        <dbReference type="SAM" id="MobiDB-lite"/>
    </source>
</evidence>
<feature type="compositionally biased region" description="Polar residues" evidence="1">
    <location>
        <begin position="349"/>
        <end position="374"/>
    </location>
</feature>
<feature type="compositionally biased region" description="Basic and acidic residues" evidence="1">
    <location>
        <begin position="183"/>
        <end position="197"/>
    </location>
</feature>
<feature type="region of interest" description="Disordered" evidence="1">
    <location>
        <begin position="1"/>
        <end position="119"/>
    </location>
</feature>
<reference evidence="4 5" key="1">
    <citation type="journal article" date="2013" name="PLoS Genet.">
        <title>Plant-symbiotic fungi as chemical engineers: Multi-genome analysis of the Clavicipitaceae reveals dynamics of alkaloid loci.</title>
        <authorList>
            <person name="Schardl C.L."/>
            <person name="Young C.A."/>
            <person name="Hesse U."/>
            <person name="Amyotte S.G."/>
            <person name="Andreeva K."/>
            <person name="Calie P.J."/>
            <person name="Fleetwood D.J."/>
            <person name="Haws D.C."/>
            <person name="Moore N."/>
            <person name="Oeser B."/>
            <person name="Panaccione D.G."/>
            <person name="Schweri K.K."/>
            <person name="Voisey C.R."/>
            <person name="Farman M.L."/>
            <person name="Jaromczyk J.W."/>
            <person name="Roe B.A."/>
            <person name="O'Sullivan D.M."/>
            <person name="Scott B."/>
            <person name="Tudzynski P."/>
            <person name="An Z."/>
            <person name="Arnaoudova E.G."/>
            <person name="Bullock C.T."/>
            <person name="Charlton N.D."/>
            <person name="Chen L."/>
            <person name="Cox M."/>
            <person name="Dinkins R.D."/>
            <person name="Florea S."/>
            <person name="Glenn A.E."/>
            <person name="Gordon A."/>
            <person name="Gueldener U."/>
            <person name="Harris D.R."/>
            <person name="Hollin W."/>
            <person name="Jaromczyk J."/>
            <person name="Johnson R.D."/>
            <person name="Khan A.K."/>
            <person name="Leistner E."/>
            <person name="Leuchtmann A."/>
            <person name="Li C."/>
            <person name="Liu J."/>
            <person name="Liu J."/>
            <person name="Liu M."/>
            <person name="Mace W."/>
            <person name="Machado C."/>
            <person name="Nagabhyru P."/>
            <person name="Pan J."/>
            <person name="Schmid J."/>
            <person name="Sugawara K."/>
            <person name="Steiner U."/>
            <person name="Takach J.E."/>
            <person name="Tanaka E."/>
            <person name="Webb J.S."/>
            <person name="Wilson E.V."/>
            <person name="Wiseman J.L."/>
            <person name="Yoshida R."/>
            <person name="Zeng Z."/>
        </authorList>
    </citation>
    <scope>NUCLEOTIDE SEQUENCE [LARGE SCALE GENOMIC DNA]</scope>
    <source>
        <strain evidence="4 5">20.1</strain>
    </source>
</reference>
<name>M1W6R9_CLAP2</name>
<feature type="region of interest" description="Disordered" evidence="1">
    <location>
        <begin position="623"/>
        <end position="711"/>
    </location>
</feature>
<feature type="compositionally biased region" description="Basic and acidic residues" evidence="1">
    <location>
        <begin position="285"/>
        <end position="303"/>
    </location>
</feature>
<accession>M1W6R9</accession>
<sequence>MLLRVQEDASPLCFPSKTTYWREGPPARYAKRRHTTQDPEQDADDQDDRRLNTEASVVDSASVPPTCCSGRQAERRHPTQDPEQTAPPHPEHLDEQDADEQGDGPSRARPRQDTSAVDSVPMQYCSGCKQTLPLSGFPTKNNKILRNCVRCKAKNGNRRPPRAQAAPPQIGQDNIAPPPASMSERKPRGCTEKENGVRRSGGGVSRGEECCEGVSKGEESSTNSAADYDHHGVPVFYRRGERADDTPAMQQARRDKVSISRAHRAQARDDLQPSPSQTPPLPDIMRGRQELEALHRRHEEERMAGASPSPTPAIRKHMGQRRDRAVSPSPSSPFSRLSSSLRSPSVASQTSSMASQTISMAESLGSEYQPSSHGSHPEPSFPQSSHPSTLPPLPTPDADVPYIEGTTTRDDLAITNTDIDCIKSWRENLDKNKQQRCDRCNCFWFDLDVVSGVCKGCREADTIRRNLGLPADLPQLDQIEEWLISRVHVHVQIWTYRGSQYRYKGHVISFLKDVGTVYDTLPLLPSELDTIVVRSRNTTSEPGIIRQFRSAFRQLPVDGDVGDQLPTIEADAVEAEQEMRDAAATDNDSTDSDEFWEGAAVSHLMAHQTDVDASKEQILRGPDAPATQSIPLRPASPNIPLRPVGREQSTATSQDSLGDAFNSQSTASPQGSAAVPSPSIPFSATSQASQADASNESPTAFPAEQPAMRIPSIRSTPIDELGQKESLLAMAFPTLYPHGTGDYVEARLRTVTFKEYILRALKLSDGRFAQHPKFRYVVYNMWIRTQTHKRSTFYLKRDQREDITIENLREMFNQDSEEAQALLKSITRYAGNMLGTRPYWLGKRNELAAMVRGLGCPSLFMTFSAADLHWESLAKLMPNYEAWAAGTNEQKMKIAAINDWRLYCFPDLLSRRQC</sequence>
<feature type="compositionally biased region" description="Low complexity" evidence="1">
    <location>
        <begin position="326"/>
        <end position="348"/>
    </location>
</feature>
<dbReference type="Pfam" id="PF20209">
    <property type="entry name" value="DUF6570"/>
    <property type="match status" value="1"/>
</dbReference>
<dbReference type="AlphaFoldDB" id="M1W6R9"/>
<feature type="compositionally biased region" description="Basic and acidic residues" evidence="1">
    <location>
        <begin position="227"/>
        <end position="245"/>
    </location>
</feature>
<dbReference type="eggNOG" id="KOG0987">
    <property type="taxonomic scope" value="Eukaryota"/>
</dbReference>
<dbReference type="VEuPathDB" id="FungiDB:CPUR_04509"/>